<dbReference type="Pfam" id="PF00072">
    <property type="entry name" value="Response_reg"/>
    <property type="match status" value="1"/>
</dbReference>
<dbReference type="GO" id="GO:0000156">
    <property type="term" value="F:phosphorelay response regulator activity"/>
    <property type="evidence" value="ECO:0007669"/>
    <property type="project" value="TreeGrafter"/>
</dbReference>
<organism evidence="8 9">
    <name type="scientific">Candidatus Colwellbacteria bacterium RIFCSPLOWO2_02_FULL_45_11</name>
    <dbReference type="NCBI Taxonomy" id="1797692"/>
    <lineage>
        <taxon>Bacteria</taxon>
        <taxon>Candidatus Colwelliibacteriota</taxon>
    </lineage>
</organism>
<dbReference type="GO" id="GO:0000976">
    <property type="term" value="F:transcription cis-regulatory region binding"/>
    <property type="evidence" value="ECO:0007669"/>
    <property type="project" value="TreeGrafter"/>
</dbReference>
<dbReference type="GO" id="GO:0005829">
    <property type="term" value="C:cytosol"/>
    <property type="evidence" value="ECO:0007669"/>
    <property type="project" value="TreeGrafter"/>
</dbReference>
<dbReference type="PANTHER" id="PTHR48111">
    <property type="entry name" value="REGULATOR OF RPOS"/>
    <property type="match status" value="1"/>
</dbReference>
<dbReference type="Gene3D" id="3.40.50.2300">
    <property type="match status" value="1"/>
</dbReference>
<evidence type="ECO:0000256" key="2">
    <source>
        <dbReference type="ARBA" id="ARBA00023012"/>
    </source>
</evidence>
<dbReference type="CDD" id="cd17574">
    <property type="entry name" value="REC_OmpR"/>
    <property type="match status" value="1"/>
</dbReference>
<dbReference type="Proteomes" id="UP000176544">
    <property type="component" value="Unassembled WGS sequence"/>
</dbReference>
<comment type="caution">
    <text evidence="8">The sequence shown here is derived from an EMBL/GenBank/DDBJ whole genome shotgun (WGS) entry which is preliminary data.</text>
</comment>
<evidence type="ECO:0000313" key="9">
    <source>
        <dbReference type="Proteomes" id="UP000176544"/>
    </source>
</evidence>
<evidence type="ECO:0000313" key="8">
    <source>
        <dbReference type="EMBL" id="OGY60505.1"/>
    </source>
</evidence>
<proteinExistence type="predicted"/>
<evidence type="ECO:0000256" key="6">
    <source>
        <dbReference type="PROSITE-ProRule" id="PRU00169"/>
    </source>
</evidence>
<gene>
    <name evidence="8" type="ORF">A3I33_02680</name>
</gene>
<feature type="domain" description="Response regulatory" evidence="7">
    <location>
        <begin position="8"/>
        <end position="124"/>
    </location>
</feature>
<dbReference type="AlphaFoldDB" id="A0A1G1Z792"/>
<dbReference type="PROSITE" id="PS50110">
    <property type="entry name" value="RESPONSE_REGULATORY"/>
    <property type="match status" value="1"/>
</dbReference>
<keyword evidence="2" id="KW-0902">Two-component regulatory system</keyword>
<protein>
    <recommendedName>
        <fullName evidence="7">Response regulatory domain-containing protein</fullName>
    </recommendedName>
</protein>
<evidence type="ECO:0000256" key="5">
    <source>
        <dbReference type="ARBA" id="ARBA00023163"/>
    </source>
</evidence>
<dbReference type="STRING" id="1797692.A3I33_02680"/>
<keyword evidence="1 6" id="KW-0597">Phosphoprotein</keyword>
<evidence type="ECO:0000256" key="3">
    <source>
        <dbReference type="ARBA" id="ARBA00023015"/>
    </source>
</evidence>
<evidence type="ECO:0000256" key="4">
    <source>
        <dbReference type="ARBA" id="ARBA00023125"/>
    </source>
</evidence>
<dbReference type="SUPFAM" id="SSF52172">
    <property type="entry name" value="CheY-like"/>
    <property type="match status" value="1"/>
</dbReference>
<keyword evidence="5" id="KW-0804">Transcription</keyword>
<dbReference type="EMBL" id="MHJA01000030">
    <property type="protein sequence ID" value="OGY60505.1"/>
    <property type="molecule type" value="Genomic_DNA"/>
</dbReference>
<dbReference type="InterPro" id="IPR039420">
    <property type="entry name" value="WalR-like"/>
</dbReference>
<sequence>MADVSGKKVLVIEDDVFLAQLLTNRIAKVGAVVLRAVDGEEGIKMIKENRPDLVLLDLILPKKSGFELLEDMRSDPSTQGIPVIIVSNLGQESDVVRGKELGAVEYFVKAKTSIDGLVERVKAILSEG</sequence>
<feature type="modified residue" description="4-aspartylphosphate" evidence="6">
    <location>
        <position position="57"/>
    </location>
</feature>
<evidence type="ECO:0000259" key="7">
    <source>
        <dbReference type="PROSITE" id="PS50110"/>
    </source>
</evidence>
<keyword evidence="3" id="KW-0805">Transcription regulation</keyword>
<dbReference type="InterPro" id="IPR011006">
    <property type="entry name" value="CheY-like_superfamily"/>
</dbReference>
<dbReference type="GO" id="GO:0006355">
    <property type="term" value="P:regulation of DNA-templated transcription"/>
    <property type="evidence" value="ECO:0007669"/>
    <property type="project" value="TreeGrafter"/>
</dbReference>
<dbReference type="PANTHER" id="PTHR48111:SF1">
    <property type="entry name" value="TWO-COMPONENT RESPONSE REGULATOR ORR33"/>
    <property type="match status" value="1"/>
</dbReference>
<dbReference type="GO" id="GO:0032993">
    <property type="term" value="C:protein-DNA complex"/>
    <property type="evidence" value="ECO:0007669"/>
    <property type="project" value="TreeGrafter"/>
</dbReference>
<accession>A0A1G1Z792</accession>
<dbReference type="SMART" id="SM00448">
    <property type="entry name" value="REC"/>
    <property type="match status" value="1"/>
</dbReference>
<dbReference type="InterPro" id="IPR001789">
    <property type="entry name" value="Sig_transdc_resp-reg_receiver"/>
</dbReference>
<name>A0A1G1Z792_9BACT</name>
<reference evidence="8 9" key="1">
    <citation type="journal article" date="2016" name="Nat. Commun.">
        <title>Thousands of microbial genomes shed light on interconnected biogeochemical processes in an aquifer system.</title>
        <authorList>
            <person name="Anantharaman K."/>
            <person name="Brown C.T."/>
            <person name="Hug L.A."/>
            <person name="Sharon I."/>
            <person name="Castelle C.J."/>
            <person name="Probst A.J."/>
            <person name="Thomas B.C."/>
            <person name="Singh A."/>
            <person name="Wilkins M.J."/>
            <person name="Karaoz U."/>
            <person name="Brodie E.L."/>
            <person name="Williams K.H."/>
            <person name="Hubbard S.S."/>
            <person name="Banfield J.F."/>
        </authorList>
    </citation>
    <scope>NUCLEOTIDE SEQUENCE [LARGE SCALE GENOMIC DNA]</scope>
</reference>
<keyword evidence="4" id="KW-0238">DNA-binding</keyword>
<evidence type="ECO:0000256" key="1">
    <source>
        <dbReference type="ARBA" id="ARBA00022553"/>
    </source>
</evidence>